<evidence type="ECO:0000256" key="5">
    <source>
        <dbReference type="ARBA" id="ARBA00048348"/>
    </source>
</evidence>
<dbReference type="EC" id="4.2.1.1" evidence="2 7"/>
<dbReference type="GO" id="GO:0015976">
    <property type="term" value="P:carbon utilization"/>
    <property type="evidence" value="ECO:0007669"/>
    <property type="project" value="InterPro"/>
</dbReference>
<dbReference type="InterPro" id="IPR006311">
    <property type="entry name" value="TAT_signal"/>
</dbReference>
<dbReference type="Gene3D" id="3.40.1050.10">
    <property type="entry name" value="Carbonic anhydrase"/>
    <property type="match status" value="1"/>
</dbReference>
<proteinExistence type="inferred from homology"/>
<gene>
    <name evidence="8" type="ORF">C5Y93_04175</name>
</gene>
<name>A0A2S8GT50_9BACT</name>
<keyword evidence="3 6" id="KW-0862">Zinc</keyword>
<feature type="binding site" evidence="6">
    <location>
        <position position="86"/>
    </location>
    <ligand>
        <name>Zn(2+)</name>
        <dbReference type="ChEBI" id="CHEBI:29105"/>
    </ligand>
</feature>
<feature type="binding site" evidence="6">
    <location>
        <position position="144"/>
    </location>
    <ligand>
        <name>Zn(2+)</name>
        <dbReference type="ChEBI" id="CHEBI:29105"/>
    </ligand>
</feature>
<dbReference type="PROSITE" id="PS00705">
    <property type="entry name" value="PROK_CO2_ANHYDRASE_2"/>
    <property type="match status" value="1"/>
</dbReference>
<dbReference type="InterPro" id="IPR015892">
    <property type="entry name" value="Carbonic_anhydrase_CS"/>
</dbReference>
<evidence type="ECO:0000313" key="9">
    <source>
        <dbReference type="Proteomes" id="UP000237819"/>
    </source>
</evidence>
<dbReference type="PROSITE" id="PS51318">
    <property type="entry name" value="TAT"/>
    <property type="match status" value="1"/>
</dbReference>
<dbReference type="OrthoDB" id="9769739at2"/>
<dbReference type="InterPro" id="IPR001765">
    <property type="entry name" value="Carbonic_anhydrase"/>
</dbReference>
<feature type="binding site" evidence="6">
    <location>
        <position position="141"/>
    </location>
    <ligand>
        <name>Zn(2+)</name>
        <dbReference type="ChEBI" id="CHEBI:29105"/>
    </ligand>
</feature>
<dbReference type="GO" id="GO:0008270">
    <property type="term" value="F:zinc ion binding"/>
    <property type="evidence" value="ECO:0007669"/>
    <property type="project" value="UniProtKB-UniRule"/>
</dbReference>
<dbReference type="InterPro" id="IPR036874">
    <property type="entry name" value="Carbonic_anhydrase_sf"/>
</dbReference>
<reference evidence="8 9" key="1">
    <citation type="submission" date="2018-02" db="EMBL/GenBank/DDBJ databases">
        <title>Comparative genomes isolates from brazilian mangrove.</title>
        <authorList>
            <person name="Araujo J.E."/>
            <person name="Taketani R.G."/>
            <person name="Silva M.C.P."/>
            <person name="Loureco M.V."/>
            <person name="Andreote F.D."/>
        </authorList>
    </citation>
    <scope>NUCLEOTIDE SEQUENCE [LARGE SCALE GENOMIC DNA]</scope>
    <source>
        <strain evidence="8 9">Nap-Phe MGV</strain>
    </source>
</reference>
<comment type="caution">
    <text evidence="8">The sequence shown here is derived from an EMBL/GenBank/DDBJ whole genome shotgun (WGS) entry which is preliminary data.</text>
</comment>
<comment type="similarity">
    <text evidence="1 7">Belongs to the beta-class carbonic anhydrase family.</text>
</comment>
<dbReference type="GO" id="GO:0004089">
    <property type="term" value="F:carbonate dehydratase activity"/>
    <property type="evidence" value="ECO:0007669"/>
    <property type="project" value="UniProtKB-UniRule"/>
</dbReference>
<evidence type="ECO:0000256" key="2">
    <source>
        <dbReference type="ARBA" id="ARBA00012925"/>
    </source>
</evidence>
<dbReference type="EMBL" id="PUHZ01000005">
    <property type="protein sequence ID" value="PQO47244.1"/>
    <property type="molecule type" value="Genomic_DNA"/>
</dbReference>
<comment type="function">
    <text evidence="7">Reversible hydration of carbon dioxide.</text>
</comment>
<accession>A0A2S8GT50</accession>
<evidence type="ECO:0000256" key="4">
    <source>
        <dbReference type="ARBA" id="ARBA00023239"/>
    </source>
</evidence>
<comment type="catalytic activity">
    <reaction evidence="5 7">
        <text>hydrogencarbonate + H(+) = CO2 + H2O</text>
        <dbReference type="Rhea" id="RHEA:10748"/>
        <dbReference type="ChEBI" id="CHEBI:15377"/>
        <dbReference type="ChEBI" id="CHEBI:15378"/>
        <dbReference type="ChEBI" id="CHEBI:16526"/>
        <dbReference type="ChEBI" id="CHEBI:17544"/>
        <dbReference type="EC" id="4.2.1.1"/>
    </reaction>
</comment>
<comment type="cofactor">
    <cofactor evidence="6">
        <name>Zn(2+)</name>
        <dbReference type="ChEBI" id="CHEBI:29105"/>
    </cofactor>
    <text evidence="6">Binds 1 zinc ion per subunit.</text>
</comment>
<protein>
    <recommendedName>
        <fullName evidence="2 7">Carbonic anhydrase</fullName>
        <ecNumber evidence="2 7">4.2.1.1</ecNumber>
    </recommendedName>
    <alternativeName>
        <fullName evidence="7">Carbonate dehydratase</fullName>
    </alternativeName>
</protein>
<keyword evidence="4 7" id="KW-0456">Lyase</keyword>
<evidence type="ECO:0000256" key="1">
    <source>
        <dbReference type="ARBA" id="ARBA00006217"/>
    </source>
</evidence>
<dbReference type="PANTHER" id="PTHR11002">
    <property type="entry name" value="CARBONIC ANHYDRASE"/>
    <property type="match status" value="1"/>
</dbReference>
<evidence type="ECO:0000256" key="7">
    <source>
        <dbReference type="RuleBase" id="RU003956"/>
    </source>
</evidence>
<dbReference type="SUPFAM" id="SSF53056">
    <property type="entry name" value="beta-carbonic anhydrase, cab"/>
    <property type="match status" value="1"/>
</dbReference>
<evidence type="ECO:0000256" key="6">
    <source>
        <dbReference type="PIRSR" id="PIRSR601765-1"/>
    </source>
</evidence>
<dbReference type="Pfam" id="PF00484">
    <property type="entry name" value="Pro_CA"/>
    <property type="match status" value="1"/>
</dbReference>
<evidence type="ECO:0000313" key="8">
    <source>
        <dbReference type="EMBL" id="PQO47244.1"/>
    </source>
</evidence>
<feature type="binding site" evidence="6">
    <location>
        <position position="88"/>
    </location>
    <ligand>
        <name>Zn(2+)</name>
        <dbReference type="ChEBI" id="CHEBI:29105"/>
    </ligand>
</feature>
<dbReference type="SMART" id="SM00947">
    <property type="entry name" value="Pro_CA"/>
    <property type="match status" value="1"/>
</dbReference>
<evidence type="ECO:0000256" key="3">
    <source>
        <dbReference type="ARBA" id="ARBA00022833"/>
    </source>
</evidence>
<organism evidence="8 9">
    <name type="scientific">Blastopirellula marina</name>
    <dbReference type="NCBI Taxonomy" id="124"/>
    <lineage>
        <taxon>Bacteria</taxon>
        <taxon>Pseudomonadati</taxon>
        <taxon>Planctomycetota</taxon>
        <taxon>Planctomycetia</taxon>
        <taxon>Pirellulales</taxon>
        <taxon>Pirellulaceae</taxon>
        <taxon>Blastopirellula</taxon>
    </lineage>
</organism>
<dbReference type="PROSITE" id="PS00704">
    <property type="entry name" value="PROK_CO2_ANHYDRASE_1"/>
    <property type="match status" value="1"/>
</dbReference>
<dbReference type="Proteomes" id="UP000237819">
    <property type="component" value="Unassembled WGS sequence"/>
</dbReference>
<dbReference type="AlphaFoldDB" id="A0A2S8GT50"/>
<sequence>MCLGNNPSRRQFVQNVGFAFGAASIGAFSSLRAAEPAPLKPEDVLAKLVAGNERFSGGKTKITPRTPADFLRDDKGQAPPAIVLACADSRVSPELVFDQPIGGLFVLRVAGNIVGSSPAMMGSIEFAVAELGASLIVVMGHSRCGACAAAITHIENNDALPGSIEGLVDYIRPVVREVKGKPGDKLVNVTKANATYTANSLAEMGPIVPPRVKSGDVKIVSAYYELSNGKVEWL</sequence>
<dbReference type="PANTHER" id="PTHR11002:SF79">
    <property type="entry name" value="CARBONIC ANHYDRASE 2"/>
    <property type="match status" value="1"/>
</dbReference>
<keyword evidence="6" id="KW-0479">Metal-binding</keyword>